<proteinExistence type="predicted"/>
<dbReference type="EMBL" id="JAURUO010000005">
    <property type="protein sequence ID" value="MDP9728284.1"/>
    <property type="molecule type" value="Genomic_DNA"/>
</dbReference>
<comment type="caution">
    <text evidence="1">The sequence shown here is derived from an EMBL/GenBank/DDBJ whole genome shotgun (WGS) entry which is preliminary data.</text>
</comment>
<accession>A0ABT9LVK6</accession>
<dbReference type="Proteomes" id="UP001229209">
    <property type="component" value="Unassembled WGS sequence"/>
</dbReference>
<keyword evidence="2" id="KW-1185">Reference proteome</keyword>
<organism evidence="1 2">
    <name type="scientific">Alicyclobacillus tolerans</name>
    <dbReference type="NCBI Taxonomy" id="90970"/>
    <lineage>
        <taxon>Bacteria</taxon>
        <taxon>Bacillati</taxon>
        <taxon>Bacillota</taxon>
        <taxon>Bacilli</taxon>
        <taxon>Bacillales</taxon>
        <taxon>Alicyclobacillaceae</taxon>
        <taxon>Alicyclobacillus</taxon>
    </lineage>
</organism>
<sequence length="48" mass="5814">MSKVSRHITQNAQWFLERLEDADLQVVYDHLWMQKKKFLSYGFGLKVQ</sequence>
<protein>
    <submittedName>
        <fullName evidence="1">Uncharacterized protein</fullName>
    </submittedName>
</protein>
<evidence type="ECO:0000313" key="2">
    <source>
        <dbReference type="Proteomes" id="UP001229209"/>
    </source>
</evidence>
<dbReference type="RefSeq" id="WP_203114142.1">
    <property type="nucleotide sequence ID" value="NZ_JAURUO010000005.1"/>
</dbReference>
<name>A0ABT9LVK6_9BACL</name>
<gene>
    <name evidence="1" type="ORF">J2S04_001216</name>
</gene>
<reference evidence="1 2" key="1">
    <citation type="submission" date="2023-07" db="EMBL/GenBank/DDBJ databases">
        <title>Genomic Encyclopedia of Type Strains, Phase IV (KMG-IV): sequencing the most valuable type-strain genomes for metagenomic binning, comparative biology and taxonomic classification.</title>
        <authorList>
            <person name="Goeker M."/>
        </authorList>
    </citation>
    <scope>NUCLEOTIDE SEQUENCE [LARGE SCALE GENOMIC DNA]</scope>
    <source>
        <strain evidence="1 2">DSM 25924</strain>
    </source>
</reference>
<evidence type="ECO:0000313" key="1">
    <source>
        <dbReference type="EMBL" id="MDP9728284.1"/>
    </source>
</evidence>